<dbReference type="Gene3D" id="1.10.489.10">
    <property type="entry name" value="Chloroperoxidase-like"/>
    <property type="match status" value="1"/>
</dbReference>
<evidence type="ECO:0000313" key="1">
    <source>
        <dbReference type="EMBL" id="KAJ3512026.1"/>
    </source>
</evidence>
<dbReference type="InterPro" id="IPR036851">
    <property type="entry name" value="Chloroperoxidase-like_sf"/>
</dbReference>
<dbReference type="AlphaFoldDB" id="A0A9W8K4M3"/>
<dbReference type="OrthoDB" id="3089086at2759"/>
<protein>
    <submittedName>
        <fullName evidence="1">Uncharacterized protein</fullName>
    </submittedName>
</protein>
<evidence type="ECO:0000313" key="2">
    <source>
        <dbReference type="Proteomes" id="UP001148786"/>
    </source>
</evidence>
<proteinExistence type="predicted"/>
<keyword evidence="2" id="KW-1185">Reference proteome</keyword>
<organism evidence="1 2">
    <name type="scientific">Agrocybe chaxingu</name>
    <dbReference type="NCBI Taxonomy" id="84603"/>
    <lineage>
        <taxon>Eukaryota</taxon>
        <taxon>Fungi</taxon>
        <taxon>Dikarya</taxon>
        <taxon>Basidiomycota</taxon>
        <taxon>Agaricomycotina</taxon>
        <taxon>Agaricomycetes</taxon>
        <taxon>Agaricomycetidae</taxon>
        <taxon>Agaricales</taxon>
        <taxon>Agaricineae</taxon>
        <taxon>Strophariaceae</taxon>
        <taxon>Agrocybe</taxon>
    </lineage>
</organism>
<accession>A0A9W8K4M3</accession>
<reference evidence="1" key="1">
    <citation type="submission" date="2022-07" db="EMBL/GenBank/DDBJ databases">
        <title>Genome Sequence of Agrocybe chaxingu.</title>
        <authorList>
            <person name="Buettner E."/>
        </authorList>
    </citation>
    <scope>NUCLEOTIDE SEQUENCE</scope>
    <source>
        <strain evidence="1">MP-N11</strain>
    </source>
</reference>
<dbReference type="EMBL" id="JANKHO010000287">
    <property type="protein sequence ID" value="KAJ3512026.1"/>
    <property type="molecule type" value="Genomic_DNA"/>
</dbReference>
<gene>
    <name evidence="1" type="ORF">NLJ89_g3760</name>
</gene>
<sequence>MPDDFFRADGPKGNEGVDVVIQAHPVQPGRNLGRVNSFTFDPTSSDFSTGCLLYENFINQTVKPLYPNPTGQLRRALNANLDFFFLGTNGTFDGCTQIFPYGRD</sequence>
<name>A0A9W8K4M3_9AGAR</name>
<comment type="caution">
    <text evidence="1">The sequence shown here is derived from an EMBL/GenBank/DDBJ whole genome shotgun (WGS) entry which is preliminary data.</text>
</comment>
<dbReference type="GO" id="GO:0004601">
    <property type="term" value="F:peroxidase activity"/>
    <property type="evidence" value="ECO:0007669"/>
    <property type="project" value="InterPro"/>
</dbReference>
<dbReference type="Proteomes" id="UP001148786">
    <property type="component" value="Unassembled WGS sequence"/>
</dbReference>